<evidence type="ECO:0000256" key="6">
    <source>
        <dbReference type="ARBA" id="ARBA00022840"/>
    </source>
</evidence>
<keyword evidence="2 9" id="KW-0723">Serine/threonine-protein kinase</keyword>
<comment type="caution">
    <text evidence="9">The sequence shown here is derived from an EMBL/GenBank/DDBJ whole genome shotgun (WGS) entry which is preliminary data.</text>
</comment>
<dbReference type="InterPro" id="IPR011009">
    <property type="entry name" value="Kinase-like_dom_sf"/>
</dbReference>
<dbReference type="EMBL" id="PXXW01000024">
    <property type="protein sequence ID" value="RAN98401.1"/>
    <property type="molecule type" value="Genomic_DNA"/>
</dbReference>
<dbReference type="PANTHER" id="PTHR43289:SF6">
    <property type="entry name" value="SERINE_THREONINE-PROTEIN KINASE NEKL-3"/>
    <property type="match status" value="1"/>
</dbReference>
<dbReference type="GO" id="GO:0004674">
    <property type="term" value="F:protein serine/threonine kinase activity"/>
    <property type="evidence" value="ECO:0007669"/>
    <property type="project" value="UniProtKB-KW"/>
</dbReference>
<evidence type="ECO:0000256" key="2">
    <source>
        <dbReference type="ARBA" id="ARBA00022527"/>
    </source>
</evidence>
<evidence type="ECO:0000256" key="3">
    <source>
        <dbReference type="ARBA" id="ARBA00022679"/>
    </source>
</evidence>
<evidence type="ECO:0000313" key="9">
    <source>
        <dbReference type="EMBL" id="RAN98401.1"/>
    </source>
</evidence>
<keyword evidence="3" id="KW-0808">Transferase</keyword>
<dbReference type="InterPro" id="IPR008271">
    <property type="entry name" value="Ser/Thr_kinase_AS"/>
</dbReference>
<dbReference type="SMART" id="SM00220">
    <property type="entry name" value="S_TKc"/>
    <property type="match status" value="1"/>
</dbReference>
<dbReference type="Proteomes" id="UP000249334">
    <property type="component" value="Unassembled WGS sequence"/>
</dbReference>
<feature type="compositionally biased region" description="Pro residues" evidence="7">
    <location>
        <begin position="350"/>
        <end position="368"/>
    </location>
</feature>
<dbReference type="CDD" id="cd14014">
    <property type="entry name" value="STKc_PknB_like"/>
    <property type="match status" value="1"/>
</dbReference>
<evidence type="ECO:0000256" key="7">
    <source>
        <dbReference type="SAM" id="MobiDB-lite"/>
    </source>
</evidence>
<feature type="compositionally biased region" description="Low complexity" evidence="7">
    <location>
        <begin position="473"/>
        <end position="486"/>
    </location>
</feature>
<sequence>MPNVGQVIGDRYRLVESIASGGMGDVWRAVDETLDRCVAVKMLQPRLATDGGFGERFRREARAMAALRHPGVAQVYDYGEVSRSGAPVLAYIVMECVQGQPLSERIAEVGRLDVAETMSIAAQAARALQAAHDAGVVHRDVKPSNLIIEPDGHVVLVDFGVAVTREATSLTAANQIVGTALYMAPEQVAKNETTPAIDIYALGAVVYHCLAGRPPHQGENAVAVALRHLEEEPSPLPEDIPAEVRRVVATSMAKEPADRFPTAAAMAGAAQALAAPSDHLLATATGATEIGVRTEVTGARRSAPGGTVSRAVTPGPRALAVLLGSLAAAAAVLVLADPIGIMPGPTGRPSTPPVVPPAVSPTVPPQREPGPGVGGGEPATRSSAGLPVRAPGSPTPTPTGAAGEGAVDPSTPSGGSTGDAPDPTASESAPAEPTEAPTAAPTGGTTAPPTEETTEDPAADPTSEPSTEESTAEESTAGGETAVPQA</sequence>
<evidence type="ECO:0000256" key="4">
    <source>
        <dbReference type="ARBA" id="ARBA00022741"/>
    </source>
</evidence>
<dbReference type="Gene3D" id="3.30.200.20">
    <property type="entry name" value="Phosphorylase Kinase, domain 1"/>
    <property type="match status" value="1"/>
</dbReference>
<dbReference type="InterPro" id="IPR000719">
    <property type="entry name" value="Prot_kinase_dom"/>
</dbReference>
<keyword evidence="6" id="KW-0067">ATP-binding</keyword>
<dbReference type="SUPFAM" id="SSF56112">
    <property type="entry name" value="Protein kinase-like (PK-like)"/>
    <property type="match status" value="1"/>
</dbReference>
<feature type="compositionally biased region" description="Low complexity" evidence="7">
    <location>
        <begin position="419"/>
        <end position="451"/>
    </location>
</feature>
<dbReference type="Pfam" id="PF00069">
    <property type="entry name" value="Pkinase"/>
    <property type="match status" value="1"/>
</dbReference>
<dbReference type="EC" id="2.7.11.1" evidence="1"/>
<keyword evidence="5 9" id="KW-0418">Kinase</keyword>
<gene>
    <name evidence="9" type="ORF">GAR05_03138</name>
</gene>
<proteinExistence type="predicted"/>
<feature type="region of interest" description="Disordered" evidence="7">
    <location>
        <begin position="346"/>
        <end position="486"/>
    </location>
</feature>
<name>A0ABX9CIR7_9ACTN</name>
<evidence type="ECO:0000313" key="10">
    <source>
        <dbReference type="Proteomes" id="UP000249334"/>
    </source>
</evidence>
<organism evidence="9 10">
    <name type="scientific">Micromonospora saelicesensis</name>
    <dbReference type="NCBI Taxonomy" id="285676"/>
    <lineage>
        <taxon>Bacteria</taxon>
        <taxon>Bacillati</taxon>
        <taxon>Actinomycetota</taxon>
        <taxon>Actinomycetes</taxon>
        <taxon>Micromonosporales</taxon>
        <taxon>Micromonosporaceae</taxon>
        <taxon>Micromonospora</taxon>
    </lineage>
</organism>
<reference evidence="9 10" key="1">
    <citation type="submission" date="2018-03" db="EMBL/GenBank/DDBJ databases">
        <title>Genomic framework for the identification of Micromonospora saelicesensis and Micromonospora noduli.</title>
        <authorList>
            <person name="Riesco R."/>
            <person name="Trujillo M.E."/>
        </authorList>
    </citation>
    <scope>NUCLEOTIDE SEQUENCE [LARGE SCALE GENOMIC DNA]</scope>
    <source>
        <strain evidence="9 10">GAR05</strain>
    </source>
</reference>
<dbReference type="PROSITE" id="PS00108">
    <property type="entry name" value="PROTEIN_KINASE_ST"/>
    <property type="match status" value="1"/>
</dbReference>
<keyword evidence="10" id="KW-1185">Reference proteome</keyword>
<dbReference type="PANTHER" id="PTHR43289">
    <property type="entry name" value="MITOGEN-ACTIVATED PROTEIN KINASE KINASE KINASE 20-RELATED"/>
    <property type="match status" value="1"/>
</dbReference>
<evidence type="ECO:0000256" key="1">
    <source>
        <dbReference type="ARBA" id="ARBA00012513"/>
    </source>
</evidence>
<keyword evidence="4" id="KW-0547">Nucleotide-binding</keyword>
<dbReference type="Gene3D" id="1.10.510.10">
    <property type="entry name" value="Transferase(Phosphotransferase) domain 1"/>
    <property type="match status" value="1"/>
</dbReference>
<feature type="domain" description="Protein kinase" evidence="8">
    <location>
        <begin position="12"/>
        <end position="273"/>
    </location>
</feature>
<evidence type="ECO:0000259" key="8">
    <source>
        <dbReference type="PROSITE" id="PS50011"/>
    </source>
</evidence>
<protein>
    <recommendedName>
        <fullName evidence="1">non-specific serine/threonine protein kinase</fullName>
        <ecNumber evidence="1">2.7.11.1</ecNumber>
    </recommendedName>
</protein>
<evidence type="ECO:0000256" key="5">
    <source>
        <dbReference type="ARBA" id="ARBA00022777"/>
    </source>
</evidence>
<accession>A0ABX9CIR7</accession>
<dbReference type="PROSITE" id="PS50011">
    <property type="entry name" value="PROTEIN_KINASE_DOM"/>
    <property type="match status" value="1"/>
</dbReference>